<protein>
    <submittedName>
        <fullName evidence="1">Uncharacterized protein</fullName>
    </submittedName>
</protein>
<dbReference type="EMBL" id="CAJJDO010000070">
    <property type="protein sequence ID" value="CAD8178899.1"/>
    <property type="molecule type" value="Genomic_DNA"/>
</dbReference>
<evidence type="ECO:0000313" key="1">
    <source>
        <dbReference type="EMBL" id="CAD8178899.1"/>
    </source>
</evidence>
<sequence length="228" mass="27918">MLIVISKFFYSEIQVLIWLLHMILLSVQYYKCMPYNLTKKILCCNCNTCFSIYFEIKRSQMKKYALYNKAIQTKYGSTFDKIIILELSKYHNTILLIKKIIFIFIINFHKRSLQFFQWSALHIFHFLCFFSSFRRQIGVFFREVKFQYFLNLINQIQLKLKQHLFILLSFQILICDFDHFDKIKQYFGWCWDIWIDGFNNGSFFFSSLRKLKDLLYQQLEYFEKKTSS</sequence>
<evidence type="ECO:0000313" key="2">
    <source>
        <dbReference type="Proteomes" id="UP000689195"/>
    </source>
</evidence>
<dbReference type="AlphaFoldDB" id="A0A8S1VSZ7"/>
<proteinExistence type="predicted"/>
<comment type="caution">
    <text evidence="1">The sequence shown here is derived from an EMBL/GenBank/DDBJ whole genome shotgun (WGS) entry which is preliminary data.</text>
</comment>
<accession>A0A8S1VSZ7</accession>
<gene>
    <name evidence="1" type="ORF">PPENT_87.1.T0700180</name>
</gene>
<reference evidence="1" key="1">
    <citation type="submission" date="2021-01" db="EMBL/GenBank/DDBJ databases">
        <authorList>
            <consortium name="Genoscope - CEA"/>
            <person name="William W."/>
        </authorList>
    </citation>
    <scope>NUCLEOTIDE SEQUENCE</scope>
</reference>
<dbReference type="Proteomes" id="UP000689195">
    <property type="component" value="Unassembled WGS sequence"/>
</dbReference>
<keyword evidence="2" id="KW-1185">Reference proteome</keyword>
<organism evidence="1 2">
    <name type="scientific">Paramecium pentaurelia</name>
    <dbReference type="NCBI Taxonomy" id="43138"/>
    <lineage>
        <taxon>Eukaryota</taxon>
        <taxon>Sar</taxon>
        <taxon>Alveolata</taxon>
        <taxon>Ciliophora</taxon>
        <taxon>Intramacronucleata</taxon>
        <taxon>Oligohymenophorea</taxon>
        <taxon>Peniculida</taxon>
        <taxon>Parameciidae</taxon>
        <taxon>Paramecium</taxon>
    </lineage>
</organism>
<name>A0A8S1VSZ7_9CILI</name>